<dbReference type="Proteomes" id="UP000829517">
    <property type="component" value="Unassembled WGS sequence"/>
</dbReference>
<sequence length="412" mass="47604">MIYSQLKGIGKGWSKNSVNAVVFRKNAVTTYKNNQYVAYYDDNGYVTLAKRKLDTDDWEIVTTKYRGIVNDAHRSISIMIDGDGFLHMAWNHHASNLQYVKSNVPEGLTLSNKLDMIGQNELNVTYPEFYKLPNGDLLFLYRDGGSGNGNLVINRYSIAEKRWRRIQDILIDGEGERNAYWQAFIDKLGVIHLSWVWRESPNISTNHDICYARSKDFGETWQKSTGESYELPINLNTAEYAFKIKQNSQLINSTSMFATKEGTPYIATYFSSEKSLVPQFYLLFKKFGTWSMRKVSNRTTPFKLSGGGTKKIPISRPQIVVSEDKKKVYLIYRDIENDNRISIRESLNSNYTKWKSSIITNFSVESWEPIYDAELWKDQEKLHLYVQKVGQGDGEGLESMPAQMVYIYEHIE</sequence>
<evidence type="ECO:0000313" key="1">
    <source>
        <dbReference type="EMBL" id="MCF8715523.1"/>
    </source>
</evidence>
<protein>
    <submittedName>
        <fullName evidence="1">BNR repeat-containing protein</fullName>
    </submittedName>
</protein>
<gene>
    <name evidence="1" type="ORF">JM658_11870</name>
</gene>
<dbReference type="SUPFAM" id="SSF50939">
    <property type="entry name" value="Sialidases"/>
    <property type="match status" value="1"/>
</dbReference>
<name>A0ABS9J531_9FLAO</name>
<evidence type="ECO:0000313" key="2">
    <source>
        <dbReference type="Proteomes" id="UP000829517"/>
    </source>
</evidence>
<comment type="caution">
    <text evidence="1">The sequence shown here is derived from an EMBL/GenBank/DDBJ whole genome shotgun (WGS) entry which is preliminary data.</text>
</comment>
<proteinExistence type="predicted"/>
<organism evidence="1 2">
    <name type="scientific">Joostella atrarenae</name>
    <dbReference type="NCBI Taxonomy" id="679257"/>
    <lineage>
        <taxon>Bacteria</taxon>
        <taxon>Pseudomonadati</taxon>
        <taxon>Bacteroidota</taxon>
        <taxon>Flavobacteriia</taxon>
        <taxon>Flavobacteriales</taxon>
        <taxon>Flavobacteriaceae</taxon>
        <taxon>Joostella</taxon>
    </lineage>
</organism>
<accession>A0ABS9J531</accession>
<dbReference type="InterPro" id="IPR036278">
    <property type="entry name" value="Sialidase_sf"/>
</dbReference>
<reference evidence="1 2" key="1">
    <citation type="submission" date="2021-01" db="EMBL/GenBank/DDBJ databases">
        <title>Genome sequencing of Joostella atrarenae M1-2 (= KCTC 23194).</title>
        <authorList>
            <person name="Zakaria M.R."/>
            <person name="Lam M.Q."/>
            <person name="Chong C.S."/>
        </authorList>
    </citation>
    <scope>NUCLEOTIDE SEQUENCE [LARGE SCALE GENOMIC DNA]</scope>
    <source>
        <strain evidence="1 2">M1-2</strain>
    </source>
</reference>
<dbReference type="EMBL" id="JAETXX010000007">
    <property type="protein sequence ID" value="MCF8715523.1"/>
    <property type="molecule type" value="Genomic_DNA"/>
</dbReference>
<keyword evidence="2" id="KW-1185">Reference proteome</keyword>
<dbReference type="RefSeq" id="WP_236959487.1">
    <property type="nucleotide sequence ID" value="NZ_JAETXX010000007.1"/>
</dbReference>
<dbReference type="Pfam" id="PF15892">
    <property type="entry name" value="BNR_4"/>
    <property type="match status" value="1"/>
</dbReference>